<gene>
    <name evidence="3" type="ORF">J2751_000484</name>
</gene>
<keyword evidence="4" id="KW-1185">Reference proteome</keyword>
<accession>A0A8T4GEH1</accession>
<dbReference type="Pfam" id="PF01593">
    <property type="entry name" value="Amino_oxidase"/>
    <property type="match status" value="1"/>
</dbReference>
<dbReference type="InterPro" id="IPR036188">
    <property type="entry name" value="FAD/NAD-bd_sf"/>
</dbReference>
<dbReference type="PANTHER" id="PTHR42923:SF3">
    <property type="entry name" value="PROTOPORPHYRINOGEN OXIDASE"/>
    <property type="match status" value="1"/>
</dbReference>
<dbReference type="EMBL" id="JAGGKQ010000002">
    <property type="protein sequence ID" value="MBP1921495.1"/>
    <property type="molecule type" value="Genomic_DNA"/>
</dbReference>
<dbReference type="SUPFAM" id="SSF51905">
    <property type="entry name" value="FAD/NAD(P)-binding domain"/>
    <property type="match status" value="1"/>
</dbReference>
<reference evidence="3" key="1">
    <citation type="submission" date="2021-03" db="EMBL/GenBank/DDBJ databases">
        <title>Genomic Encyclopedia of Type Strains, Phase IV (KMG-IV): sequencing the most valuable type-strain genomes for metagenomic binning, comparative biology and taxonomic classification.</title>
        <authorList>
            <person name="Goeker M."/>
        </authorList>
    </citation>
    <scope>NUCLEOTIDE SEQUENCE</scope>
    <source>
        <strain evidence="3">DSM 23564</strain>
    </source>
</reference>
<evidence type="ECO:0000313" key="3">
    <source>
        <dbReference type="EMBL" id="MBP1921495.1"/>
    </source>
</evidence>
<feature type="region of interest" description="Disordered" evidence="1">
    <location>
        <begin position="224"/>
        <end position="250"/>
    </location>
</feature>
<evidence type="ECO:0000313" key="4">
    <source>
        <dbReference type="Proteomes" id="UP000823588"/>
    </source>
</evidence>
<evidence type="ECO:0000256" key="1">
    <source>
        <dbReference type="SAM" id="MobiDB-lite"/>
    </source>
</evidence>
<dbReference type="Gene3D" id="1.10.3110.10">
    <property type="entry name" value="protoporphyrinogen ix oxidase, domain 3"/>
    <property type="match status" value="1"/>
</dbReference>
<protein>
    <submittedName>
        <fullName evidence="3">Protoporphyrinogen oxidase</fullName>
    </submittedName>
</protein>
<feature type="domain" description="Amine oxidase" evidence="2">
    <location>
        <begin position="9"/>
        <end position="452"/>
    </location>
</feature>
<proteinExistence type="predicted"/>
<dbReference type="Gene3D" id="3.90.660.20">
    <property type="entry name" value="Protoporphyrinogen oxidase, mitochondrial, domain 2"/>
    <property type="match status" value="1"/>
</dbReference>
<comment type="caution">
    <text evidence="3">The sequence shown here is derived from an EMBL/GenBank/DDBJ whole genome shotgun (WGS) entry which is preliminary data.</text>
</comment>
<evidence type="ECO:0000259" key="2">
    <source>
        <dbReference type="Pfam" id="PF01593"/>
    </source>
</evidence>
<dbReference type="InterPro" id="IPR050464">
    <property type="entry name" value="Zeta_carotene_desat/Oxidored"/>
</dbReference>
<name>A0A8T4GEH1_9EURY</name>
<sequence length="454" mass="48317">MYTVAGGGLAGLVAAARITAAGHPVRVFEPGDEVGGRARTYDTAGDPVERFPEYLIGSNESIREVLSAHGVADRLFRRRGRTARYRDGIVHPVDAPWEQLAYPGLGLRNTLRLRRLEHALAEPSDESDDSSRSPIGGGRTVEAAVTGRAGADLYADWFEPLVRAGFGDYAEEVPEAWLHEWVESRADHGRGGESVGYLDGSLGTLVAALVDQVGDDVIRHNARIVDVEPSTDDSLSTDDSPSTGERDRSITAIVEDDSGARRVETDGVVIATDPTDLERVAGIDTELDAVPGTCALVTAEESLTDAWRLVFDASDDSVDDAPFDAVIEHTNLIPSDRYGDEHLLYLVGRGRSGVVPDRVDGEQLRDRWLTALSDRFPGFSEDTVRSIRVERDPAAAVVPATGASRSRTIPVDLGDFGGPGVAYAGPGTPVDRFGTAVSARIAAGVAAAAAVLPE</sequence>
<dbReference type="PANTHER" id="PTHR42923">
    <property type="entry name" value="PROTOPORPHYRINOGEN OXIDASE"/>
    <property type="match status" value="1"/>
</dbReference>
<dbReference type="AlphaFoldDB" id="A0A8T4GEH1"/>
<dbReference type="InterPro" id="IPR002937">
    <property type="entry name" value="Amino_oxidase"/>
</dbReference>
<dbReference type="Proteomes" id="UP000823588">
    <property type="component" value="Unassembled WGS sequence"/>
</dbReference>
<feature type="compositionally biased region" description="Low complexity" evidence="1">
    <location>
        <begin position="232"/>
        <end position="243"/>
    </location>
</feature>
<dbReference type="OrthoDB" id="11867at2157"/>
<dbReference type="Gene3D" id="3.50.50.60">
    <property type="entry name" value="FAD/NAD(P)-binding domain"/>
    <property type="match status" value="1"/>
</dbReference>
<dbReference type="GO" id="GO:0016491">
    <property type="term" value="F:oxidoreductase activity"/>
    <property type="evidence" value="ECO:0007669"/>
    <property type="project" value="InterPro"/>
</dbReference>
<dbReference type="RefSeq" id="WP_209482870.1">
    <property type="nucleotide sequence ID" value="NZ_JAGGKQ010000002.1"/>
</dbReference>
<organism evidence="3 4">
    <name type="scientific">Halorubrum alkaliphilum</name>
    <dbReference type="NCBI Taxonomy" id="261290"/>
    <lineage>
        <taxon>Archaea</taxon>
        <taxon>Methanobacteriati</taxon>
        <taxon>Methanobacteriota</taxon>
        <taxon>Stenosarchaea group</taxon>
        <taxon>Halobacteria</taxon>
        <taxon>Halobacteriales</taxon>
        <taxon>Haloferacaceae</taxon>
        <taxon>Halorubrum</taxon>
    </lineage>
</organism>